<organism evidence="1 2">
    <name type="scientific">Hyalomma asiaticum</name>
    <name type="common">Tick</name>
    <dbReference type="NCBI Taxonomy" id="266040"/>
    <lineage>
        <taxon>Eukaryota</taxon>
        <taxon>Metazoa</taxon>
        <taxon>Ecdysozoa</taxon>
        <taxon>Arthropoda</taxon>
        <taxon>Chelicerata</taxon>
        <taxon>Arachnida</taxon>
        <taxon>Acari</taxon>
        <taxon>Parasitiformes</taxon>
        <taxon>Ixodida</taxon>
        <taxon>Ixodoidea</taxon>
        <taxon>Ixodidae</taxon>
        <taxon>Hyalomminae</taxon>
        <taxon>Hyalomma</taxon>
    </lineage>
</organism>
<proteinExistence type="predicted"/>
<evidence type="ECO:0000313" key="2">
    <source>
        <dbReference type="Proteomes" id="UP000821845"/>
    </source>
</evidence>
<dbReference type="Proteomes" id="UP000821845">
    <property type="component" value="Chromosome 4"/>
</dbReference>
<sequence>MAAAPSRAPTPSLLEDNFHSSSSLDLLSDDAAAAAQEALGASPSGSDSPQDEIPLDDVGPEGQSSPQQDSSPPQEQSQATDSSAVLLFLERMGNLAELVGNHCKKYRWAYLFFVLFVILVLITTLIPLIYSRLHQREQPYRGGDQRPPQPPPVRPDPLEPWHPWHERPGDLQFPRILLWNRPSVGKHQIDWYILCPAEHYRHALCDVTVARQMLGSSDAIVLDDEHLVEQGLPPVRQPFQYWVFWSKRHVSPDHDLSLQEESSLRLLKDKINWTMAWREDADIVLPYRTWRCGFTGNRSVARNAVQHKATRKEIAWIVSTCEEDRFEHRAQFFNETHTGMAHAVSVGLFTSCGNKQCTRPRDCIPYIAKNYQFIVVTLQPDCFQSAYEVIYEAFNYNLVPVVLAPPNTTLNVPPHSVVSWSDLEETGQLSAHLRRLLNDSALYESYFTWKNNCSFVNVEDDLCPLCRAVMTTPALYRKSYDNIRQWWTRAVNCMNDSFYGLDEGFNAER</sequence>
<accession>A0ACB7SI41</accession>
<reference evidence="1" key="1">
    <citation type="submission" date="2020-05" db="EMBL/GenBank/DDBJ databases">
        <title>Large-scale comparative analyses of tick genomes elucidate their genetic diversity and vector capacities.</title>
        <authorList>
            <person name="Jia N."/>
            <person name="Wang J."/>
            <person name="Shi W."/>
            <person name="Du L."/>
            <person name="Sun Y."/>
            <person name="Zhan W."/>
            <person name="Jiang J."/>
            <person name="Wang Q."/>
            <person name="Zhang B."/>
            <person name="Ji P."/>
            <person name="Sakyi L.B."/>
            <person name="Cui X."/>
            <person name="Yuan T."/>
            <person name="Jiang B."/>
            <person name="Yang W."/>
            <person name="Lam T.T.-Y."/>
            <person name="Chang Q."/>
            <person name="Ding S."/>
            <person name="Wang X."/>
            <person name="Zhu J."/>
            <person name="Ruan X."/>
            <person name="Zhao L."/>
            <person name="Wei J."/>
            <person name="Que T."/>
            <person name="Du C."/>
            <person name="Cheng J."/>
            <person name="Dai P."/>
            <person name="Han X."/>
            <person name="Huang E."/>
            <person name="Gao Y."/>
            <person name="Liu J."/>
            <person name="Shao H."/>
            <person name="Ye R."/>
            <person name="Li L."/>
            <person name="Wei W."/>
            <person name="Wang X."/>
            <person name="Wang C."/>
            <person name="Yang T."/>
            <person name="Huo Q."/>
            <person name="Li W."/>
            <person name="Guo W."/>
            <person name="Chen H."/>
            <person name="Zhou L."/>
            <person name="Ni X."/>
            <person name="Tian J."/>
            <person name="Zhou Y."/>
            <person name="Sheng Y."/>
            <person name="Liu T."/>
            <person name="Pan Y."/>
            <person name="Xia L."/>
            <person name="Li J."/>
            <person name="Zhao F."/>
            <person name="Cao W."/>
        </authorList>
    </citation>
    <scope>NUCLEOTIDE SEQUENCE</scope>
    <source>
        <strain evidence="1">Hyas-2018</strain>
    </source>
</reference>
<keyword evidence="2" id="KW-1185">Reference proteome</keyword>
<evidence type="ECO:0000313" key="1">
    <source>
        <dbReference type="EMBL" id="KAH6934543.1"/>
    </source>
</evidence>
<dbReference type="EMBL" id="CM023484">
    <property type="protein sequence ID" value="KAH6934543.1"/>
    <property type="molecule type" value="Genomic_DNA"/>
</dbReference>
<name>A0ACB7SI41_HYAAI</name>
<protein>
    <submittedName>
        <fullName evidence="1">Uncharacterized protein</fullName>
    </submittedName>
</protein>
<comment type="caution">
    <text evidence="1">The sequence shown here is derived from an EMBL/GenBank/DDBJ whole genome shotgun (WGS) entry which is preliminary data.</text>
</comment>
<gene>
    <name evidence="1" type="ORF">HPB50_025247</name>
</gene>